<evidence type="ECO:0000313" key="2">
    <source>
        <dbReference type="Proteomes" id="UP000001542"/>
    </source>
</evidence>
<evidence type="ECO:0000313" key="1">
    <source>
        <dbReference type="EMBL" id="EAY21890.1"/>
    </source>
</evidence>
<accession>A2DCF3</accession>
<dbReference type="InParanoid" id="A2DCF3"/>
<keyword evidence="2" id="KW-1185">Reference proteome</keyword>
<dbReference type="RefSeq" id="XP_001582876.1">
    <property type="nucleotide sequence ID" value="XM_001582826.1"/>
</dbReference>
<proteinExistence type="predicted"/>
<organism evidence="1 2">
    <name type="scientific">Trichomonas vaginalis (strain ATCC PRA-98 / G3)</name>
    <dbReference type="NCBI Taxonomy" id="412133"/>
    <lineage>
        <taxon>Eukaryota</taxon>
        <taxon>Metamonada</taxon>
        <taxon>Parabasalia</taxon>
        <taxon>Trichomonadida</taxon>
        <taxon>Trichomonadidae</taxon>
        <taxon>Trichomonas</taxon>
    </lineage>
</organism>
<protein>
    <submittedName>
        <fullName evidence="1">Uncharacterized protein</fullName>
    </submittedName>
</protein>
<reference evidence="1" key="1">
    <citation type="submission" date="2006-10" db="EMBL/GenBank/DDBJ databases">
        <authorList>
            <person name="Amadeo P."/>
            <person name="Zhao Q."/>
            <person name="Wortman J."/>
            <person name="Fraser-Liggett C."/>
            <person name="Carlton J."/>
        </authorList>
    </citation>
    <scope>NUCLEOTIDE SEQUENCE</scope>
    <source>
        <strain evidence="1">G3</strain>
    </source>
</reference>
<dbReference type="AlphaFoldDB" id="A2DCF3"/>
<sequence length="118" mass="14251">MSDTPYYTIFVPSEFHTPVTKKATQPPPGFTTWIKNNDRKAYFKCNHEFENNGKRYTCQLCIRADRVDDEKTRLKHKHYHMSLLKDSICKNDEDLPDEIDFAIMEFFREMQRANFHYY</sequence>
<reference evidence="1" key="2">
    <citation type="journal article" date="2007" name="Science">
        <title>Draft genome sequence of the sexually transmitted pathogen Trichomonas vaginalis.</title>
        <authorList>
            <person name="Carlton J.M."/>
            <person name="Hirt R.P."/>
            <person name="Silva J.C."/>
            <person name="Delcher A.L."/>
            <person name="Schatz M."/>
            <person name="Zhao Q."/>
            <person name="Wortman J.R."/>
            <person name="Bidwell S.L."/>
            <person name="Alsmark U.C.M."/>
            <person name="Besteiro S."/>
            <person name="Sicheritz-Ponten T."/>
            <person name="Noel C.J."/>
            <person name="Dacks J.B."/>
            <person name="Foster P.G."/>
            <person name="Simillion C."/>
            <person name="Van de Peer Y."/>
            <person name="Miranda-Saavedra D."/>
            <person name="Barton G.J."/>
            <person name="Westrop G.D."/>
            <person name="Mueller S."/>
            <person name="Dessi D."/>
            <person name="Fiori P.L."/>
            <person name="Ren Q."/>
            <person name="Paulsen I."/>
            <person name="Zhang H."/>
            <person name="Bastida-Corcuera F.D."/>
            <person name="Simoes-Barbosa A."/>
            <person name="Brown M.T."/>
            <person name="Hayes R.D."/>
            <person name="Mukherjee M."/>
            <person name="Okumura C.Y."/>
            <person name="Schneider R."/>
            <person name="Smith A.J."/>
            <person name="Vanacova S."/>
            <person name="Villalvazo M."/>
            <person name="Haas B.J."/>
            <person name="Pertea M."/>
            <person name="Feldblyum T.V."/>
            <person name="Utterback T.R."/>
            <person name="Shu C.L."/>
            <person name="Osoegawa K."/>
            <person name="de Jong P.J."/>
            <person name="Hrdy I."/>
            <person name="Horvathova L."/>
            <person name="Zubacova Z."/>
            <person name="Dolezal P."/>
            <person name="Malik S.B."/>
            <person name="Logsdon J.M. Jr."/>
            <person name="Henze K."/>
            <person name="Gupta A."/>
            <person name="Wang C.C."/>
            <person name="Dunne R.L."/>
            <person name="Upcroft J.A."/>
            <person name="Upcroft P."/>
            <person name="White O."/>
            <person name="Salzberg S.L."/>
            <person name="Tang P."/>
            <person name="Chiu C.-H."/>
            <person name="Lee Y.-S."/>
            <person name="Embley T.M."/>
            <person name="Coombs G.H."/>
            <person name="Mottram J.C."/>
            <person name="Tachezy J."/>
            <person name="Fraser-Liggett C.M."/>
            <person name="Johnson P.J."/>
        </authorList>
    </citation>
    <scope>NUCLEOTIDE SEQUENCE [LARGE SCALE GENOMIC DNA]</scope>
    <source>
        <strain evidence="1">G3</strain>
    </source>
</reference>
<dbReference type="VEuPathDB" id="TrichDB:TVAGG3_0957020"/>
<dbReference type="KEGG" id="tva:5467442"/>
<dbReference type="Proteomes" id="UP000001542">
    <property type="component" value="Unassembled WGS sequence"/>
</dbReference>
<dbReference type="EMBL" id="DS113187">
    <property type="protein sequence ID" value="EAY21890.1"/>
    <property type="molecule type" value="Genomic_DNA"/>
</dbReference>
<dbReference type="VEuPathDB" id="TrichDB:TVAG_249500"/>
<name>A2DCF3_TRIV3</name>
<gene>
    <name evidence="1" type="ORF">TVAG_249500</name>
</gene>